<feature type="domain" description="RecX first three-helical" evidence="8">
    <location>
        <begin position="11"/>
        <end position="45"/>
    </location>
</feature>
<dbReference type="Pfam" id="PF02631">
    <property type="entry name" value="RecX_HTH2"/>
    <property type="match status" value="1"/>
</dbReference>
<dbReference type="GO" id="GO:0005737">
    <property type="term" value="C:cytoplasm"/>
    <property type="evidence" value="ECO:0007669"/>
    <property type="project" value="UniProtKB-SubCell"/>
</dbReference>
<dbReference type="AlphaFoldDB" id="A0A060ULD4"/>
<dbReference type="EMBL" id="LT841305">
    <property type="protein sequence ID" value="SMH64966.1"/>
    <property type="molecule type" value="Genomic_DNA"/>
</dbReference>
<evidence type="ECO:0000256" key="1">
    <source>
        <dbReference type="ARBA" id="ARBA00004496"/>
    </source>
</evidence>
<dbReference type="Pfam" id="PF21981">
    <property type="entry name" value="RecX_HTH3"/>
    <property type="match status" value="1"/>
</dbReference>
<dbReference type="Gene3D" id="1.10.10.10">
    <property type="entry name" value="Winged helix-like DNA-binding domain superfamily/Winged helix DNA-binding domain"/>
    <property type="match status" value="3"/>
</dbReference>
<evidence type="ECO:0000259" key="7">
    <source>
        <dbReference type="Pfam" id="PF21981"/>
    </source>
</evidence>
<comment type="similarity">
    <text evidence="2 5">Belongs to the RecX family.</text>
</comment>
<keyword evidence="11" id="KW-1185">Reference proteome</keyword>
<dbReference type="RefSeq" id="WP_035191684.1">
    <property type="nucleotide sequence ID" value="NZ_CCCS020000017.1"/>
</dbReference>
<feature type="domain" description="RecX third three-helical" evidence="7">
    <location>
        <begin position="97"/>
        <end position="140"/>
    </location>
</feature>
<dbReference type="GO" id="GO:0006282">
    <property type="term" value="P:regulation of DNA repair"/>
    <property type="evidence" value="ECO:0007669"/>
    <property type="project" value="UniProtKB-UniRule"/>
</dbReference>
<dbReference type="InterPro" id="IPR003783">
    <property type="entry name" value="Regulatory_RecX"/>
</dbReference>
<dbReference type="PANTHER" id="PTHR33602">
    <property type="entry name" value="REGULATORY PROTEIN RECX FAMILY PROTEIN"/>
    <property type="match status" value="1"/>
</dbReference>
<sequence length="152" mass="16704">MTAERSDPTALALRLLARREYGRLELRDKLLRAGCDAGDVALALDALVAAGYQDDARYAEMLTRTRVRQGHGPLRLRQDLQRAGVDEPAANTEVNWLEQAQAVYQKRFGGTAPADAKDYARRARFLAGRGFTGDVIRRVLAAAGRDEGFSAD</sequence>
<dbReference type="InterPro" id="IPR053925">
    <property type="entry name" value="RecX_HTH_3rd"/>
</dbReference>
<protein>
    <recommendedName>
        <fullName evidence="3 5">Regulatory protein RecX</fullName>
    </recommendedName>
</protein>
<evidence type="ECO:0000313" key="10">
    <source>
        <dbReference type="EMBL" id="SMH64966.1"/>
    </source>
</evidence>
<dbReference type="HAMAP" id="MF_01114">
    <property type="entry name" value="RecX"/>
    <property type="match status" value="1"/>
</dbReference>
<accession>A0A060ULD4</accession>
<reference evidence="10 11" key="3">
    <citation type="submission" date="2017-03" db="EMBL/GenBank/DDBJ databases">
        <authorList>
            <person name="Regsiter A."/>
            <person name="William W."/>
        </authorList>
    </citation>
    <scope>NUCLEOTIDE SEQUENCE [LARGE SCALE GENOMIC DNA]</scope>
    <source>
        <strain evidence="10">PRJEB5721</strain>
    </source>
</reference>
<organism evidence="9">
    <name type="scientific">Acidithiobacillus ferrivorans</name>
    <dbReference type="NCBI Taxonomy" id="160808"/>
    <lineage>
        <taxon>Bacteria</taxon>
        <taxon>Pseudomonadati</taxon>
        <taxon>Pseudomonadota</taxon>
        <taxon>Acidithiobacillia</taxon>
        <taxon>Acidithiobacillales</taxon>
        <taxon>Acidithiobacillaceae</taxon>
        <taxon>Acidithiobacillus</taxon>
    </lineage>
</organism>
<dbReference type="EMBL" id="CCCS020000017">
    <property type="protein sequence ID" value="CDQ09295.1"/>
    <property type="molecule type" value="Genomic_DNA"/>
</dbReference>
<reference evidence="9" key="1">
    <citation type="submission" date="2014-03" db="EMBL/GenBank/DDBJ databases">
        <authorList>
            <person name="Genoscope - CEA"/>
        </authorList>
    </citation>
    <scope>NUCLEOTIDE SEQUENCE [LARGE SCALE GENOMIC DNA]</scope>
    <source>
        <strain evidence="9">CF27</strain>
    </source>
</reference>
<evidence type="ECO:0000256" key="5">
    <source>
        <dbReference type="HAMAP-Rule" id="MF_01114"/>
    </source>
</evidence>
<evidence type="ECO:0000256" key="3">
    <source>
        <dbReference type="ARBA" id="ARBA00018111"/>
    </source>
</evidence>
<dbReference type="InterPro" id="IPR036388">
    <property type="entry name" value="WH-like_DNA-bd_sf"/>
</dbReference>
<evidence type="ECO:0000313" key="11">
    <source>
        <dbReference type="Proteomes" id="UP000193925"/>
    </source>
</evidence>
<evidence type="ECO:0000256" key="4">
    <source>
        <dbReference type="ARBA" id="ARBA00022490"/>
    </source>
</evidence>
<dbReference type="Pfam" id="PF21982">
    <property type="entry name" value="RecX_HTH1"/>
    <property type="match status" value="1"/>
</dbReference>
<dbReference type="PANTHER" id="PTHR33602:SF1">
    <property type="entry name" value="REGULATORY PROTEIN RECX FAMILY PROTEIN"/>
    <property type="match status" value="1"/>
</dbReference>
<comment type="subcellular location">
    <subcellularLocation>
        <location evidence="1 5">Cytoplasm</location>
    </subcellularLocation>
</comment>
<evidence type="ECO:0000259" key="8">
    <source>
        <dbReference type="Pfam" id="PF21982"/>
    </source>
</evidence>
<dbReference type="Proteomes" id="UP000193925">
    <property type="component" value="Chromosome AFERRI"/>
</dbReference>
<comment type="function">
    <text evidence="5">Modulates RecA activity.</text>
</comment>
<feature type="domain" description="RecX second three-helical" evidence="6">
    <location>
        <begin position="54"/>
        <end position="90"/>
    </location>
</feature>
<gene>
    <name evidence="5 9" type="primary">recX</name>
    <name evidence="10" type="ORF">AFERRI_11000</name>
    <name evidence="9" type="ORF">AFERRI_240129</name>
</gene>
<proteinExistence type="inferred from homology"/>
<evidence type="ECO:0000256" key="2">
    <source>
        <dbReference type="ARBA" id="ARBA00009695"/>
    </source>
</evidence>
<evidence type="ECO:0000313" key="9">
    <source>
        <dbReference type="EMBL" id="CDQ09295.1"/>
    </source>
</evidence>
<name>A0A060ULD4_9PROT</name>
<reference evidence="9" key="2">
    <citation type="submission" date="2014-07" db="EMBL/GenBank/DDBJ databases">
        <title>Initial genome analysis of the psychrotolerant acidophile Acidithiobacillus ferrivorans CF27: insights into iron and sulfur oxidation pathways and into biofilm formation.</title>
        <authorList>
            <person name="Talla E."/>
            <person name="Hedrich S."/>
            <person name="Mangenot S."/>
            <person name="Ji B."/>
            <person name="Johnson D.B."/>
            <person name="Barbe V."/>
            <person name="Bonnefoy V."/>
        </authorList>
    </citation>
    <scope>NUCLEOTIDE SEQUENCE [LARGE SCALE GENOMIC DNA]</scope>
    <source>
        <strain evidence="9">CF27</strain>
    </source>
</reference>
<keyword evidence="4 5" id="KW-0963">Cytoplasm</keyword>
<dbReference type="InterPro" id="IPR053926">
    <property type="entry name" value="RecX_HTH_1st"/>
</dbReference>
<dbReference type="InterPro" id="IPR053924">
    <property type="entry name" value="RecX_HTH_2nd"/>
</dbReference>
<evidence type="ECO:0000259" key="6">
    <source>
        <dbReference type="Pfam" id="PF02631"/>
    </source>
</evidence>